<dbReference type="Gene3D" id="3.40.50.880">
    <property type="match status" value="1"/>
</dbReference>
<evidence type="ECO:0000256" key="1">
    <source>
        <dbReference type="SAM" id="MobiDB-lite"/>
    </source>
</evidence>
<dbReference type="SUPFAM" id="SSF52317">
    <property type="entry name" value="Class I glutamine amidotransferase-like"/>
    <property type="match status" value="1"/>
</dbReference>
<evidence type="ECO:0000256" key="2">
    <source>
        <dbReference type="SAM" id="SignalP"/>
    </source>
</evidence>
<dbReference type="AlphaFoldDB" id="A0A258HNH8"/>
<protein>
    <recommendedName>
        <fullName evidence="3">ThuA-like domain-containing protein</fullName>
    </recommendedName>
</protein>
<name>A0A258HNH8_9CAUL</name>
<feature type="chain" id="PRO_5012423577" description="ThuA-like domain-containing protein" evidence="2">
    <location>
        <begin position="33"/>
        <end position="332"/>
    </location>
</feature>
<dbReference type="PANTHER" id="PTHR40469">
    <property type="entry name" value="SECRETED GLYCOSYL HYDROLASE"/>
    <property type="match status" value="1"/>
</dbReference>
<dbReference type="InterPro" id="IPR029010">
    <property type="entry name" value="ThuA-like"/>
</dbReference>
<sequence length="332" mass="36357">MSVPMETRRMNRSWIAVAAAAVCLFFPAAASAQTPPTDPTGGASAGASAQALVAAPPTGRPARPDPYAGKKKILFIGDTLTGNQVAHDSVYHAMAMLEQAARRENIAVFIRTDWNNITNDTVWGEGDYAETGPRPSQGRNLSFFDAIVFYTNGDTRLSDAQKEDFLEFIRSGKGFIGIHTATATGVYWPEYGAMIGGYFDNHPWGVTEAPLILERPDFPGLSGFVANPLVRDEFYQMTGAPYSREDTDVLARLDTSNLDLTNPQVHRTDGDFPQVWIRNFGEGRVFYSALGHPDAAWDDPRVQTLYVEAMKWVTGLTDYPVRPHSLSSGAVD</sequence>
<accession>A0A258HNH8</accession>
<proteinExistence type="predicted"/>
<evidence type="ECO:0000313" key="5">
    <source>
        <dbReference type="Proteomes" id="UP000216147"/>
    </source>
</evidence>
<gene>
    <name evidence="4" type="ORF">B7Y86_05190</name>
</gene>
<organism evidence="4 5">
    <name type="scientific">Brevundimonas subvibrioides</name>
    <dbReference type="NCBI Taxonomy" id="74313"/>
    <lineage>
        <taxon>Bacteria</taxon>
        <taxon>Pseudomonadati</taxon>
        <taxon>Pseudomonadota</taxon>
        <taxon>Alphaproteobacteria</taxon>
        <taxon>Caulobacterales</taxon>
        <taxon>Caulobacteraceae</taxon>
        <taxon>Brevundimonas</taxon>
    </lineage>
</organism>
<keyword evidence="2" id="KW-0732">Signal</keyword>
<dbReference type="Proteomes" id="UP000216147">
    <property type="component" value="Unassembled WGS sequence"/>
</dbReference>
<dbReference type="PANTHER" id="PTHR40469:SF2">
    <property type="entry name" value="GALACTOSE-BINDING DOMAIN-LIKE SUPERFAMILY PROTEIN"/>
    <property type="match status" value="1"/>
</dbReference>
<reference evidence="4 5" key="1">
    <citation type="submission" date="2017-03" db="EMBL/GenBank/DDBJ databases">
        <title>Lifting the veil on microbial sulfur biogeochemistry in mining wastewaters.</title>
        <authorList>
            <person name="Kantor R.S."/>
            <person name="Colenbrander Nelson T."/>
            <person name="Marshall S."/>
            <person name="Bennett D."/>
            <person name="Apte S."/>
            <person name="Camacho D."/>
            <person name="Thomas B.C."/>
            <person name="Warren L.A."/>
            <person name="Banfield J.F."/>
        </authorList>
    </citation>
    <scope>NUCLEOTIDE SEQUENCE [LARGE SCALE GENOMIC DNA]</scope>
    <source>
        <strain evidence="4">32-68-21</strain>
    </source>
</reference>
<dbReference type="InterPro" id="IPR029062">
    <property type="entry name" value="Class_I_gatase-like"/>
</dbReference>
<comment type="caution">
    <text evidence="4">The sequence shown here is derived from an EMBL/GenBank/DDBJ whole genome shotgun (WGS) entry which is preliminary data.</text>
</comment>
<dbReference type="Pfam" id="PF06283">
    <property type="entry name" value="ThuA"/>
    <property type="match status" value="1"/>
</dbReference>
<feature type="compositionally biased region" description="Low complexity" evidence="1">
    <location>
        <begin position="33"/>
        <end position="57"/>
    </location>
</feature>
<feature type="signal peptide" evidence="2">
    <location>
        <begin position="1"/>
        <end position="32"/>
    </location>
</feature>
<evidence type="ECO:0000259" key="3">
    <source>
        <dbReference type="Pfam" id="PF06283"/>
    </source>
</evidence>
<feature type="region of interest" description="Disordered" evidence="1">
    <location>
        <begin position="33"/>
        <end position="65"/>
    </location>
</feature>
<feature type="domain" description="ThuA-like" evidence="3">
    <location>
        <begin position="84"/>
        <end position="313"/>
    </location>
</feature>
<evidence type="ECO:0000313" key="4">
    <source>
        <dbReference type="EMBL" id="OYX57863.1"/>
    </source>
</evidence>
<dbReference type="EMBL" id="NCEQ01000004">
    <property type="protein sequence ID" value="OYX57863.1"/>
    <property type="molecule type" value="Genomic_DNA"/>
</dbReference>